<evidence type="ECO:0000256" key="13">
    <source>
        <dbReference type="SAM" id="Phobius"/>
    </source>
</evidence>
<evidence type="ECO:0000256" key="5">
    <source>
        <dbReference type="ARBA" id="ARBA00022989"/>
    </source>
</evidence>
<dbReference type="AlphaFoldDB" id="A0A4W3K2S2"/>
<evidence type="ECO:0000313" key="16">
    <source>
        <dbReference type="Proteomes" id="UP000314986"/>
    </source>
</evidence>
<feature type="transmembrane region" description="Helical" evidence="13">
    <location>
        <begin position="214"/>
        <end position="232"/>
    </location>
</feature>
<dbReference type="GO" id="GO:0004974">
    <property type="term" value="F:leukotriene receptor activity"/>
    <property type="evidence" value="ECO:0007669"/>
    <property type="project" value="UniProtKB-ARBA"/>
</dbReference>
<feature type="transmembrane region" description="Helical" evidence="13">
    <location>
        <begin position="82"/>
        <end position="103"/>
    </location>
</feature>
<dbReference type="GO" id="GO:0006954">
    <property type="term" value="P:inflammatory response"/>
    <property type="evidence" value="ECO:0007669"/>
    <property type="project" value="TreeGrafter"/>
</dbReference>
<dbReference type="GO" id="GO:0007204">
    <property type="term" value="P:positive regulation of cytosolic calcium ion concentration"/>
    <property type="evidence" value="ECO:0007669"/>
    <property type="project" value="TreeGrafter"/>
</dbReference>
<reference evidence="16" key="2">
    <citation type="journal article" date="2007" name="PLoS Biol.">
        <title>Survey sequencing and comparative analysis of the elephant shark (Callorhinchus milii) genome.</title>
        <authorList>
            <person name="Venkatesh B."/>
            <person name="Kirkness E.F."/>
            <person name="Loh Y.H."/>
            <person name="Halpern A.L."/>
            <person name="Lee A.P."/>
            <person name="Johnson J."/>
            <person name="Dandona N."/>
            <person name="Viswanathan L.D."/>
            <person name="Tay A."/>
            <person name="Venter J.C."/>
            <person name="Strausberg R.L."/>
            <person name="Brenner S."/>
        </authorList>
    </citation>
    <scope>NUCLEOTIDE SEQUENCE [LARGE SCALE GENOMIC DNA]</scope>
</reference>
<dbReference type="PROSITE" id="PS00237">
    <property type="entry name" value="G_PROTEIN_RECEP_F1_1"/>
    <property type="match status" value="1"/>
</dbReference>
<keyword evidence="5 13" id="KW-1133">Transmembrane helix</keyword>
<keyword evidence="8 12" id="KW-0675">Receptor</keyword>
<reference evidence="16" key="3">
    <citation type="journal article" date="2014" name="Nature">
        <title>Elephant shark genome provides unique insights into gnathostome evolution.</title>
        <authorList>
            <consortium name="International Elephant Shark Genome Sequencing Consortium"/>
            <person name="Venkatesh B."/>
            <person name="Lee A.P."/>
            <person name="Ravi V."/>
            <person name="Maurya A.K."/>
            <person name="Lian M.M."/>
            <person name="Swann J.B."/>
            <person name="Ohta Y."/>
            <person name="Flajnik M.F."/>
            <person name="Sutoh Y."/>
            <person name="Kasahara M."/>
            <person name="Hoon S."/>
            <person name="Gangu V."/>
            <person name="Roy S.W."/>
            <person name="Irimia M."/>
            <person name="Korzh V."/>
            <person name="Kondrychyn I."/>
            <person name="Lim Z.W."/>
            <person name="Tay B.H."/>
            <person name="Tohari S."/>
            <person name="Kong K.W."/>
            <person name="Ho S."/>
            <person name="Lorente-Galdos B."/>
            <person name="Quilez J."/>
            <person name="Marques-Bonet T."/>
            <person name="Raney B.J."/>
            <person name="Ingham P.W."/>
            <person name="Tay A."/>
            <person name="Hillier L.W."/>
            <person name="Minx P."/>
            <person name="Boehm T."/>
            <person name="Wilson R.K."/>
            <person name="Brenner S."/>
            <person name="Warren W.C."/>
        </authorList>
    </citation>
    <scope>NUCLEOTIDE SEQUENCE [LARGE SCALE GENOMIC DNA]</scope>
</reference>
<evidence type="ECO:0000256" key="6">
    <source>
        <dbReference type="ARBA" id="ARBA00023040"/>
    </source>
</evidence>
<feature type="transmembrane region" description="Helical" evidence="13">
    <location>
        <begin position="260"/>
        <end position="280"/>
    </location>
</feature>
<evidence type="ECO:0000256" key="9">
    <source>
        <dbReference type="ARBA" id="ARBA00023180"/>
    </source>
</evidence>
<evidence type="ECO:0000256" key="11">
    <source>
        <dbReference type="ARBA" id="ARBA00025736"/>
    </source>
</evidence>
<dbReference type="GeneTree" id="ENSGT00950000182966"/>
<evidence type="ECO:0000259" key="14">
    <source>
        <dbReference type="PROSITE" id="PS50262"/>
    </source>
</evidence>
<dbReference type="FunFam" id="1.20.1070.10:FF:000109">
    <property type="entry name" value="Leukotriene B4 receptor"/>
    <property type="match status" value="1"/>
</dbReference>
<evidence type="ECO:0000313" key="15">
    <source>
        <dbReference type="Ensembl" id="ENSCMIP00000045791.1"/>
    </source>
</evidence>
<keyword evidence="9" id="KW-0325">Glycoprotein</keyword>
<name>A0A4W3K2S2_CALMI</name>
<dbReference type="PANTHER" id="PTHR24225">
    <property type="entry name" value="CHEMOTACTIC RECEPTOR"/>
    <property type="match status" value="1"/>
</dbReference>
<feature type="transmembrane region" description="Helical" evidence="13">
    <location>
        <begin position="12"/>
        <end position="35"/>
    </location>
</feature>
<evidence type="ECO:0000256" key="12">
    <source>
        <dbReference type="RuleBase" id="RU000688"/>
    </source>
</evidence>
<dbReference type="SMART" id="SM01381">
    <property type="entry name" value="7TM_GPCR_Srsx"/>
    <property type="match status" value="1"/>
</dbReference>
<comment type="subcellular location">
    <subcellularLocation>
        <location evidence="1">Cell membrane</location>
        <topology evidence="1">Multi-pass membrane protein</topology>
    </subcellularLocation>
</comment>
<proteinExistence type="inferred from homology"/>
<dbReference type="GO" id="GO:0004875">
    <property type="term" value="F:complement receptor activity"/>
    <property type="evidence" value="ECO:0007669"/>
    <property type="project" value="TreeGrafter"/>
</dbReference>
<evidence type="ECO:0000256" key="7">
    <source>
        <dbReference type="ARBA" id="ARBA00023136"/>
    </source>
</evidence>
<keyword evidence="4 12" id="KW-0812">Transmembrane</keyword>
<keyword evidence="16" id="KW-1185">Reference proteome</keyword>
<sequence>MAPSMPDAGITASLVLGSAFLIGVPGNFLVIWIILCTMRQRSPTVVLILNLAVADFLVLITLPLWIYAFLNSWDFGQAMCKIISYIVCCNMYISVFLIMMMSIDRFLAVLYPFVIQKWRKNHVVVKTVLVVWILAFLFSIPILLVQEIDTDPSGNQQCFYRNYSSDGQQKIICLGLETSVGFAIPFTVLTVCYMCVGKRVKQMTYKKKNQTSMLIARIVIVFVVCWFPYHLFNLLEIASILIETTEVSTRFKHISDTGSYLSGALAFISSSINPLLYAFAARNFRQGFLSSKLAKVFEQMIENTKEESTKEDINMLQKESGSLVNDLESQMFL</sequence>
<evidence type="ECO:0000256" key="2">
    <source>
        <dbReference type="ARBA" id="ARBA00022475"/>
    </source>
</evidence>
<reference evidence="16" key="1">
    <citation type="journal article" date="2006" name="Science">
        <title>Ancient noncoding elements conserved in the human genome.</title>
        <authorList>
            <person name="Venkatesh B."/>
            <person name="Kirkness E.F."/>
            <person name="Loh Y.H."/>
            <person name="Halpern A.L."/>
            <person name="Lee A.P."/>
            <person name="Johnson J."/>
            <person name="Dandona N."/>
            <person name="Viswanathan L.D."/>
            <person name="Tay A."/>
            <person name="Venter J.C."/>
            <person name="Strausberg R.L."/>
            <person name="Brenner S."/>
        </authorList>
    </citation>
    <scope>NUCLEOTIDE SEQUENCE [LARGE SCALE GENOMIC DNA]</scope>
</reference>
<feature type="transmembrane region" description="Helical" evidence="13">
    <location>
        <begin position="123"/>
        <end position="144"/>
    </location>
</feature>
<dbReference type="InterPro" id="IPR017452">
    <property type="entry name" value="GPCR_Rhodpsn_7TM"/>
</dbReference>
<comment type="similarity">
    <text evidence="11">Belongs to the chemokine-like receptor (CMKLR) family.</text>
</comment>
<evidence type="ECO:0000256" key="1">
    <source>
        <dbReference type="ARBA" id="ARBA00004651"/>
    </source>
</evidence>
<keyword evidence="7 13" id="KW-0472">Membrane</keyword>
<dbReference type="GO" id="GO:0007200">
    <property type="term" value="P:phospholipase C-activating G protein-coupled receptor signaling pathway"/>
    <property type="evidence" value="ECO:0007669"/>
    <property type="project" value="TreeGrafter"/>
</dbReference>
<dbReference type="InParanoid" id="A0A4W3K2S2"/>
<dbReference type="GO" id="GO:0005886">
    <property type="term" value="C:plasma membrane"/>
    <property type="evidence" value="ECO:0007669"/>
    <property type="project" value="UniProtKB-SubCell"/>
</dbReference>
<evidence type="ECO:0000256" key="3">
    <source>
        <dbReference type="ARBA" id="ARBA00022553"/>
    </source>
</evidence>
<keyword evidence="2" id="KW-1003">Cell membrane</keyword>
<keyword evidence="6 12" id="KW-0297">G-protein coupled receptor</keyword>
<dbReference type="SUPFAM" id="SSF81321">
    <property type="entry name" value="Family A G protein-coupled receptor-like"/>
    <property type="match status" value="1"/>
</dbReference>
<evidence type="ECO:0000256" key="8">
    <source>
        <dbReference type="ARBA" id="ARBA00023170"/>
    </source>
</evidence>
<dbReference type="PROSITE" id="PS50262">
    <property type="entry name" value="G_PROTEIN_RECEP_F1_2"/>
    <property type="match status" value="1"/>
</dbReference>
<dbReference type="Pfam" id="PF00001">
    <property type="entry name" value="7tm_1"/>
    <property type="match status" value="1"/>
</dbReference>
<keyword evidence="3" id="KW-0597">Phosphoprotein</keyword>
<feature type="domain" description="G-protein coupled receptors family 1 profile" evidence="14">
    <location>
        <begin position="26"/>
        <end position="277"/>
    </location>
</feature>
<dbReference type="Ensembl" id="ENSCMIT00000046444.1">
    <property type="protein sequence ID" value="ENSCMIP00000045791.1"/>
    <property type="gene ID" value="ENSCMIG00000018868.1"/>
</dbReference>
<protein>
    <submittedName>
        <fullName evidence="15">Si:dkey-148a17.6</fullName>
    </submittedName>
</protein>
<dbReference type="PRINTS" id="PR00237">
    <property type="entry name" value="GPCRRHODOPSN"/>
</dbReference>
<dbReference type="InterPro" id="IPR000826">
    <property type="entry name" value="Formyl_rcpt-rel"/>
</dbReference>
<dbReference type="STRING" id="7868.ENSCMIP00000045791"/>
<dbReference type="Proteomes" id="UP000314986">
    <property type="component" value="Unassembled WGS sequence"/>
</dbReference>
<dbReference type="PANTHER" id="PTHR24225:SF72">
    <property type="entry name" value="G-PROTEIN COUPLED RECEPTORS FAMILY 1 PROFILE DOMAIN-CONTAINING PROTEIN-RELATED"/>
    <property type="match status" value="1"/>
</dbReference>
<dbReference type="Gene3D" id="1.20.1070.10">
    <property type="entry name" value="Rhodopsin 7-helix transmembrane proteins"/>
    <property type="match status" value="1"/>
</dbReference>
<accession>A0A4W3K2S2</accession>
<evidence type="ECO:0000256" key="4">
    <source>
        <dbReference type="ARBA" id="ARBA00022692"/>
    </source>
</evidence>
<feature type="transmembrane region" description="Helical" evidence="13">
    <location>
        <begin position="171"/>
        <end position="193"/>
    </location>
</feature>
<organism evidence="15 16">
    <name type="scientific">Callorhinchus milii</name>
    <name type="common">Ghost shark</name>
    <dbReference type="NCBI Taxonomy" id="7868"/>
    <lineage>
        <taxon>Eukaryota</taxon>
        <taxon>Metazoa</taxon>
        <taxon>Chordata</taxon>
        <taxon>Craniata</taxon>
        <taxon>Vertebrata</taxon>
        <taxon>Chondrichthyes</taxon>
        <taxon>Holocephali</taxon>
        <taxon>Chimaeriformes</taxon>
        <taxon>Callorhinchidae</taxon>
        <taxon>Callorhinchus</taxon>
    </lineage>
</organism>
<dbReference type="InterPro" id="IPR000276">
    <property type="entry name" value="GPCR_Rhodpsn"/>
</dbReference>
<reference evidence="15" key="5">
    <citation type="submission" date="2025-09" db="UniProtKB">
        <authorList>
            <consortium name="Ensembl"/>
        </authorList>
    </citation>
    <scope>IDENTIFICATION</scope>
</reference>
<keyword evidence="10 12" id="KW-0807">Transducer</keyword>
<comment type="similarity">
    <text evidence="12">Belongs to the G-protein coupled receptor 1 family.</text>
</comment>
<evidence type="ECO:0000256" key="10">
    <source>
        <dbReference type="ARBA" id="ARBA00023224"/>
    </source>
</evidence>
<feature type="transmembrane region" description="Helical" evidence="13">
    <location>
        <begin position="47"/>
        <end position="70"/>
    </location>
</feature>
<reference evidence="15" key="4">
    <citation type="submission" date="2025-08" db="UniProtKB">
        <authorList>
            <consortium name="Ensembl"/>
        </authorList>
    </citation>
    <scope>IDENTIFICATION</scope>
</reference>
<dbReference type="OMA" id="VIWTILC"/>